<dbReference type="InterPro" id="IPR055166">
    <property type="entry name" value="Transc_reg_Sar_Rot_HTH"/>
</dbReference>
<keyword evidence="5" id="KW-0804">Transcription</keyword>
<evidence type="ECO:0000256" key="2">
    <source>
        <dbReference type="ARBA" id="ARBA00022490"/>
    </source>
</evidence>
<keyword evidence="4" id="KW-0238">DNA-binding</keyword>
<dbReference type="Pfam" id="PF22381">
    <property type="entry name" value="Staph_reg_Sar_Rot"/>
    <property type="match status" value="1"/>
</dbReference>
<dbReference type="PRINTS" id="PR00598">
    <property type="entry name" value="HTHMARR"/>
</dbReference>
<dbReference type="InterPro" id="IPR036388">
    <property type="entry name" value="WH-like_DNA-bd_sf"/>
</dbReference>
<accession>A0A172YDJ3</accession>
<evidence type="ECO:0000256" key="3">
    <source>
        <dbReference type="ARBA" id="ARBA00023015"/>
    </source>
</evidence>
<dbReference type="GO" id="GO:0005737">
    <property type="term" value="C:cytoplasm"/>
    <property type="evidence" value="ECO:0007669"/>
    <property type="project" value="UniProtKB-SubCell"/>
</dbReference>
<gene>
    <name evidence="7" type="ORF">A5892_07260</name>
</gene>
<dbReference type="PROSITE" id="PS50995">
    <property type="entry name" value="HTH_MARR_2"/>
    <property type="match status" value="1"/>
</dbReference>
<dbReference type="KEGG" id="haa:A5892_07260"/>
<dbReference type="SUPFAM" id="SSF46785">
    <property type="entry name" value="Winged helix' DNA-binding domain"/>
    <property type="match status" value="1"/>
</dbReference>
<protein>
    <submittedName>
        <fullName evidence="7">MarR family transcriptional regulator</fullName>
    </submittedName>
</protein>
<dbReference type="GO" id="GO:0003677">
    <property type="term" value="F:DNA binding"/>
    <property type="evidence" value="ECO:0007669"/>
    <property type="project" value="UniProtKB-KW"/>
</dbReference>
<evidence type="ECO:0000256" key="1">
    <source>
        <dbReference type="ARBA" id="ARBA00004496"/>
    </source>
</evidence>
<dbReference type="InterPro" id="IPR036390">
    <property type="entry name" value="WH_DNA-bd_sf"/>
</dbReference>
<dbReference type="InterPro" id="IPR000835">
    <property type="entry name" value="HTH_MarR-typ"/>
</dbReference>
<dbReference type="STRING" id="376489.A5892_07260"/>
<keyword evidence="2" id="KW-0963">Cytoplasm</keyword>
<evidence type="ECO:0000256" key="4">
    <source>
        <dbReference type="ARBA" id="ARBA00023125"/>
    </source>
</evidence>
<keyword evidence="8" id="KW-1185">Reference proteome</keyword>
<keyword evidence="3" id="KW-0805">Transcription regulation</keyword>
<dbReference type="Gene3D" id="1.10.10.10">
    <property type="entry name" value="Winged helix-like DNA-binding domain superfamily/Winged helix DNA-binding domain"/>
    <property type="match status" value="1"/>
</dbReference>
<comment type="subcellular location">
    <subcellularLocation>
        <location evidence="1">Cytoplasm</location>
    </subcellularLocation>
</comment>
<evidence type="ECO:0000259" key="6">
    <source>
        <dbReference type="PROSITE" id="PS50995"/>
    </source>
</evidence>
<evidence type="ECO:0000256" key="5">
    <source>
        <dbReference type="ARBA" id="ARBA00023163"/>
    </source>
</evidence>
<dbReference type="FunFam" id="1.10.10.10:FF:000163">
    <property type="entry name" value="MarR family transcriptional regulator"/>
    <property type="match status" value="1"/>
</dbReference>
<proteinExistence type="predicted"/>
<evidence type="ECO:0000313" key="7">
    <source>
        <dbReference type="EMBL" id="ANF57284.1"/>
    </source>
</evidence>
<dbReference type="PANTHER" id="PTHR33164">
    <property type="entry name" value="TRANSCRIPTIONAL REGULATOR, MARR FAMILY"/>
    <property type="match status" value="1"/>
</dbReference>
<feature type="domain" description="HTH marR-type" evidence="6">
    <location>
        <begin position="19"/>
        <end position="153"/>
    </location>
</feature>
<dbReference type="PANTHER" id="PTHR33164:SF5">
    <property type="entry name" value="ORGANIC HYDROPEROXIDE RESISTANCE TRANSCRIPTIONAL REGULATOR"/>
    <property type="match status" value="1"/>
</dbReference>
<dbReference type="Proteomes" id="UP000077875">
    <property type="component" value="Chromosome"/>
</dbReference>
<sequence>MPDPVSLRGASMSSTLKLDQQFCFALHSTMLAMNKAYRRLLEPLGLTYSQYLVMLVLWQRDGLTVSEIGEQLFLNSATLTPLLKRLECQALLARRRSGEDERQVLISLTDKGRELQAMAKDIPEELGQTLECGGLHLDELRKELIQLRKRLYDRS</sequence>
<dbReference type="GO" id="GO:0006950">
    <property type="term" value="P:response to stress"/>
    <property type="evidence" value="ECO:0007669"/>
    <property type="project" value="TreeGrafter"/>
</dbReference>
<dbReference type="GO" id="GO:0003700">
    <property type="term" value="F:DNA-binding transcription factor activity"/>
    <property type="evidence" value="ECO:0007669"/>
    <property type="project" value="InterPro"/>
</dbReference>
<name>A0A172YDJ3_9GAMM</name>
<dbReference type="InterPro" id="IPR039422">
    <property type="entry name" value="MarR/SlyA-like"/>
</dbReference>
<dbReference type="SMART" id="SM00347">
    <property type="entry name" value="HTH_MARR"/>
    <property type="match status" value="1"/>
</dbReference>
<dbReference type="EMBL" id="CP015243">
    <property type="protein sequence ID" value="ANF57284.1"/>
    <property type="molecule type" value="Genomic_DNA"/>
</dbReference>
<organism evidence="7 8">
    <name type="scientific">Halotalea alkalilenta</name>
    <dbReference type="NCBI Taxonomy" id="376489"/>
    <lineage>
        <taxon>Bacteria</taxon>
        <taxon>Pseudomonadati</taxon>
        <taxon>Pseudomonadota</taxon>
        <taxon>Gammaproteobacteria</taxon>
        <taxon>Oceanospirillales</taxon>
        <taxon>Halomonadaceae</taxon>
        <taxon>Halotalea</taxon>
    </lineage>
</organism>
<evidence type="ECO:0000313" key="8">
    <source>
        <dbReference type="Proteomes" id="UP000077875"/>
    </source>
</evidence>
<reference evidence="7 8" key="1">
    <citation type="submission" date="2016-04" db="EMBL/GenBank/DDBJ databases">
        <title>Complete Genome Sequence of Halotalea alkalilenta IHB B 13600.</title>
        <authorList>
            <person name="Swarnkar M.K."/>
            <person name="Sharma A."/>
            <person name="Kaushal K."/>
            <person name="Soni R."/>
            <person name="Rana S."/>
            <person name="Singh A.K."/>
            <person name="Gulati A."/>
        </authorList>
    </citation>
    <scope>NUCLEOTIDE SEQUENCE [LARGE SCALE GENOMIC DNA]</scope>
    <source>
        <strain evidence="7 8">IHB B 13600</strain>
    </source>
</reference>
<dbReference type="AlphaFoldDB" id="A0A172YDJ3"/>